<comment type="caution">
    <text evidence="2">The sequence shown here is derived from an EMBL/GenBank/DDBJ whole genome shotgun (WGS) entry which is preliminary data.</text>
</comment>
<dbReference type="InterPro" id="IPR004314">
    <property type="entry name" value="Neprosin"/>
</dbReference>
<feature type="domain" description="Neprosin PEP catalytic" evidence="1">
    <location>
        <begin position="130"/>
        <end position="387"/>
    </location>
</feature>
<dbReference type="AlphaFoldDB" id="A0AAV0YBW2"/>
<dbReference type="Gene3D" id="3.90.1320.10">
    <property type="entry name" value="Outer-capsid protein sigma 3, large lobe"/>
    <property type="match status" value="1"/>
</dbReference>
<dbReference type="InterPro" id="IPR053168">
    <property type="entry name" value="Glutamic_endopeptidase"/>
</dbReference>
<dbReference type="Pfam" id="PF14365">
    <property type="entry name" value="Neprosin_AP"/>
    <property type="match status" value="1"/>
</dbReference>
<dbReference type="Pfam" id="PF03080">
    <property type="entry name" value="Neprosin"/>
    <property type="match status" value="1"/>
</dbReference>
<accession>A0AAV0YBW2</accession>
<name>A0AAV0YBW2_VICFA</name>
<dbReference type="EMBL" id="CATIWC010000653">
    <property type="protein sequence ID" value="CAI8583406.1"/>
    <property type="molecule type" value="Genomic_DNA"/>
</dbReference>
<keyword evidence="3" id="KW-1185">Reference proteome</keyword>
<organism evidence="2 3">
    <name type="scientific">Vicia faba</name>
    <name type="common">Broad bean</name>
    <name type="synonym">Faba vulgaris</name>
    <dbReference type="NCBI Taxonomy" id="3906"/>
    <lineage>
        <taxon>Eukaryota</taxon>
        <taxon>Viridiplantae</taxon>
        <taxon>Streptophyta</taxon>
        <taxon>Embryophyta</taxon>
        <taxon>Tracheophyta</taxon>
        <taxon>Spermatophyta</taxon>
        <taxon>Magnoliopsida</taxon>
        <taxon>eudicotyledons</taxon>
        <taxon>Gunneridae</taxon>
        <taxon>Pentapetalae</taxon>
        <taxon>rosids</taxon>
        <taxon>fabids</taxon>
        <taxon>Fabales</taxon>
        <taxon>Fabaceae</taxon>
        <taxon>Papilionoideae</taxon>
        <taxon>50 kb inversion clade</taxon>
        <taxon>NPAAA clade</taxon>
        <taxon>Hologalegina</taxon>
        <taxon>IRL clade</taxon>
        <taxon>Fabeae</taxon>
        <taxon>Vicia</taxon>
    </lineage>
</organism>
<dbReference type="PANTHER" id="PTHR31589:SF175">
    <property type="entry name" value="CARBOXYL-TERMINAL PEPTIDASE"/>
    <property type="match status" value="1"/>
</dbReference>
<dbReference type="PANTHER" id="PTHR31589">
    <property type="entry name" value="PROTEIN, PUTATIVE (DUF239)-RELATED-RELATED"/>
    <property type="match status" value="1"/>
</dbReference>
<dbReference type="Proteomes" id="UP001157006">
    <property type="component" value="Unassembled WGS sequence"/>
</dbReference>
<dbReference type="InterPro" id="IPR025521">
    <property type="entry name" value="Neprosin_propep"/>
</dbReference>
<reference evidence="2 3" key="1">
    <citation type="submission" date="2023-01" db="EMBL/GenBank/DDBJ databases">
        <authorList>
            <person name="Kreplak J."/>
        </authorList>
    </citation>
    <scope>NUCLEOTIDE SEQUENCE [LARGE SCALE GENOMIC DNA]</scope>
</reference>
<evidence type="ECO:0000313" key="2">
    <source>
        <dbReference type="EMBL" id="CAI8583406.1"/>
    </source>
</evidence>
<dbReference type="PROSITE" id="PS52045">
    <property type="entry name" value="NEPROSIN_PEP_CD"/>
    <property type="match status" value="1"/>
</dbReference>
<sequence>MDFKTKNHQSVNQTFQSMQQLYKLKKMIATRLQQINKPAIKTIQSSDGDIIDCVLTHKQPAFDHSLLKGEKPMDPPQSLRRHNQIENTSDHFQLWSLSGESCPDGTIPIRRITEEDILRAYSINSFGRKFAGPYVHEYAIVSEENNMFYGAEGAINVWTPYVESSKEFSVAQMWLVAGTPGKDLNSIETGWQVYPQLYGDYHTRFFIYWTGDDYKSTGCYNLMCPGFVQTNKKYVIGGTISTISTYKGKQYSMPLKILKDNKTGNWWLGYGYGSENLIGYWPSKLFTHLKHAANEVNFGGEIVNFKTTGSHTSTVMGSGNFPEEGFGKAAYIKNMQVIDDDYNLIPLKNPRHIVSNFYCYRTVQGDTNPKWGYHIYFGGHGKGKNCP</sequence>
<gene>
    <name evidence="2" type="ORF">VFH_U025680</name>
</gene>
<evidence type="ECO:0000313" key="3">
    <source>
        <dbReference type="Proteomes" id="UP001157006"/>
    </source>
</evidence>
<evidence type="ECO:0000259" key="1">
    <source>
        <dbReference type="PROSITE" id="PS52045"/>
    </source>
</evidence>
<protein>
    <recommendedName>
        <fullName evidence="1">Neprosin PEP catalytic domain-containing protein</fullName>
    </recommendedName>
</protein>
<proteinExistence type="predicted"/>